<evidence type="ECO:0000313" key="2">
    <source>
        <dbReference type="Proteomes" id="UP001225933"/>
    </source>
</evidence>
<protein>
    <submittedName>
        <fullName evidence="1">Uncharacterized protein</fullName>
    </submittedName>
</protein>
<organism evidence="1 2">
    <name type="scientific">Chryseobacterium gambrini</name>
    <dbReference type="NCBI Taxonomy" id="373672"/>
    <lineage>
        <taxon>Bacteria</taxon>
        <taxon>Pseudomonadati</taxon>
        <taxon>Bacteroidota</taxon>
        <taxon>Flavobacteriia</taxon>
        <taxon>Flavobacteriales</taxon>
        <taxon>Weeksellaceae</taxon>
        <taxon>Chryseobacterium group</taxon>
        <taxon>Chryseobacterium</taxon>
    </lineage>
</organism>
<gene>
    <name evidence="1" type="ORF">QX233_17365</name>
</gene>
<proteinExistence type="predicted"/>
<dbReference type="AlphaFoldDB" id="A0AAJ1R8L4"/>
<sequence>MNIIVTALPQCPKEELNEVVKLLNTVPGTVKFIKGETIPTEILQLQIKDYSLQKRLSFGQYWEILNMYRIINKIPTDNYAVLISPNKHDENWFSGFNGHNIFVDSNDWEYFSDKDSKYGIAFQIVENIIQSLMKLNIDNIYTEPNIHKESIGCINDFCGNKKDIMFKLRQGYICDSCVQRILSENIDIVVISHLKSIIDSIRNSMVDNFSLILNQIPKEPICVDEKGILTIGKHKISLGPQPKSLYYLFLNHLNGILTNKLDEYKEDLTEIYVQIKYPPTKSLKNRDKEEIKDHILVLKQKEVDEIVKKLFENDYGYKRFLKEKNSINKEINQTVGEKLAEFYMINTFDDSVDKYYKINIQKEIISMDQKYILKKGKTK</sequence>
<evidence type="ECO:0000313" key="1">
    <source>
        <dbReference type="EMBL" id="MDN4014244.1"/>
    </source>
</evidence>
<dbReference type="Proteomes" id="UP001225933">
    <property type="component" value="Unassembled WGS sequence"/>
</dbReference>
<dbReference type="RefSeq" id="WP_040999620.1">
    <property type="nucleotide sequence ID" value="NZ_JAUHGV010000026.1"/>
</dbReference>
<reference evidence="1" key="1">
    <citation type="submission" date="2023-06" db="EMBL/GenBank/DDBJ databases">
        <title>Two Chryseobacterium gambrini strains from China.</title>
        <authorList>
            <person name="Zeng J."/>
            <person name="Wu Y."/>
        </authorList>
    </citation>
    <scope>NUCLEOTIDE SEQUENCE</scope>
    <source>
        <strain evidence="1">SQ219</strain>
    </source>
</reference>
<accession>A0AAJ1R8L4</accession>
<dbReference type="EMBL" id="JAUHGV010000026">
    <property type="protein sequence ID" value="MDN4014244.1"/>
    <property type="molecule type" value="Genomic_DNA"/>
</dbReference>
<name>A0AAJ1R8L4_9FLAO</name>
<comment type="caution">
    <text evidence="1">The sequence shown here is derived from an EMBL/GenBank/DDBJ whole genome shotgun (WGS) entry which is preliminary data.</text>
</comment>